<keyword evidence="3 4" id="KW-0998">Cell outer membrane</keyword>
<keyword evidence="2 4" id="KW-0472">Membrane</keyword>
<dbReference type="HAMAP" id="MF_00923">
    <property type="entry name" value="OM_assembly_BamB"/>
    <property type="match status" value="1"/>
</dbReference>
<dbReference type="Proteomes" id="UP000664293">
    <property type="component" value="Unassembled WGS sequence"/>
</dbReference>
<sequence precursor="true">MIGTYTGVRASAGKVLNRVAAVALAAVISACASNDEKEDTDPVKLTEITETVQLREAWSQNIGDIDALRYAMLKPGIIDGKVIAANSEGNVFAFDRASGKRLWKVDIDQSISGGVGVGLGMAVVADYRGRIVALNLQDGSQLWTSQLGGEVVATPAVGSGMVVVQTVDGKLLGLDASSGEQQWRHNTALPVLTLRGTASPVISAGMVFAGLDNGKVIALSVSDGLTRWEQRVAIPQGTAELDRVVDVDGTPLVRGELVFAASYQGRAVALSRDDGRGLWARDASTNHGVAVGAGQVFLSGADGSVHAYNVGNGQVQWTNSELLRRELSGPAYFGDVVVVGDLEGYVHALDPSTGRFVGRTRIDRDPVRIPLLADGDLLFALSDDGELVALRLER</sequence>
<dbReference type="SMART" id="SM00564">
    <property type="entry name" value="PQQ"/>
    <property type="match status" value="7"/>
</dbReference>
<comment type="subcellular location">
    <subcellularLocation>
        <location evidence="4">Cell outer membrane</location>
    </subcellularLocation>
</comment>
<protein>
    <recommendedName>
        <fullName evidence="4">Outer membrane protein assembly factor BamB</fullName>
    </recommendedName>
</protein>
<feature type="domain" description="Pyrrolo-quinoline quinone repeat" evidence="5">
    <location>
        <begin position="88"/>
        <end position="319"/>
    </location>
</feature>
<comment type="caution">
    <text evidence="6">The sequence shown here is derived from an EMBL/GenBank/DDBJ whole genome shotgun (WGS) entry which is preliminary data.</text>
</comment>
<name>A0ABS3E6A4_9GAMM</name>
<evidence type="ECO:0000256" key="4">
    <source>
        <dbReference type="HAMAP-Rule" id="MF_00923"/>
    </source>
</evidence>
<dbReference type="RefSeq" id="WP_207001065.1">
    <property type="nucleotide sequence ID" value="NZ_JAEKJR010000002.1"/>
</dbReference>
<proteinExistence type="inferred from homology"/>
<comment type="function">
    <text evidence="4">Part of the outer membrane protein assembly complex, which is involved in assembly and insertion of beta-barrel proteins into the outer membrane.</text>
</comment>
<dbReference type="InterPro" id="IPR015943">
    <property type="entry name" value="WD40/YVTN_repeat-like_dom_sf"/>
</dbReference>
<gene>
    <name evidence="4 6" type="primary">bamB</name>
    <name evidence="6" type="ORF">JF535_08170</name>
</gene>
<evidence type="ECO:0000256" key="1">
    <source>
        <dbReference type="ARBA" id="ARBA00022729"/>
    </source>
</evidence>
<dbReference type="EMBL" id="JAEKJR010000002">
    <property type="protein sequence ID" value="MBN8430826.1"/>
    <property type="molecule type" value="Genomic_DNA"/>
</dbReference>
<evidence type="ECO:0000313" key="7">
    <source>
        <dbReference type="Proteomes" id="UP000664293"/>
    </source>
</evidence>
<accession>A0ABS3E6A4</accession>
<comment type="subunit">
    <text evidence="4">Part of the Bam complex.</text>
</comment>
<evidence type="ECO:0000259" key="5">
    <source>
        <dbReference type="Pfam" id="PF13360"/>
    </source>
</evidence>
<organism evidence="6 7">
    <name type="scientific">Microbulbifer salipaludis</name>
    <dbReference type="NCBI Taxonomy" id="187980"/>
    <lineage>
        <taxon>Bacteria</taxon>
        <taxon>Pseudomonadati</taxon>
        <taxon>Pseudomonadota</taxon>
        <taxon>Gammaproteobacteria</taxon>
        <taxon>Cellvibrionales</taxon>
        <taxon>Microbulbiferaceae</taxon>
        <taxon>Microbulbifer</taxon>
    </lineage>
</organism>
<dbReference type="SUPFAM" id="SSF50998">
    <property type="entry name" value="Quinoprotein alcohol dehydrogenase-like"/>
    <property type="match status" value="1"/>
</dbReference>
<feature type="signal peptide" evidence="4">
    <location>
        <begin position="1"/>
        <end position="25"/>
    </location>
</feature>
<evidence type="ECO:0000313" key="6">
    <source>
        <dbReference type="EMBL" id="MBN8430826.1"/>
    </source>
</evidence>
<dbReference type="InterPro" id="IPR018391">
    <property type="entry name" value="PQQ_b-propeller_rpt"/>
</dbReference>
<dbReference type="InterPro" id="IPR011047">
    <property type="entry name" value="Quinoprotein_ADH-like_sf"/>
</dbReference>
<dbReference type="PANTHER" id="PTHR34512:SF30">
    <property type="entry name" value="OUTER MEMBRANE PROTEIN ASSEMBLY FACTOR BAMB"/>
    <property type="match status" value="1"/>
</dbReference>
<evidence type="ECO:0000256" key="3">
    <source>
        <dbReference type="ARBA" id="ARBA00023237"/>
    </source>
</evidence>
<reference evidence="6 7" key="1">
    <citation type="submission" date="2020-12" db="EMBL/GenBank/DDBJ databases">
        <title>Oil enriched cultivation method for isolating marine PHA-producing bacteria.</title>
        <authorList>
            <person name="Zheng W."/>
            <person name="Yu S."/>
            <person name="Huang Y."/>
        </authorList>
    </citation>
    <scope>NUCLEOTIDE SEQUENCE [LARGE SCALE GENOMIC DNA]</scope>
    <source>
        <strain evidence="6 7">SN0-2</strain>
    </source>
</reference>
<keyword evidence="1 4" id="KW-0732">Signal</keyword>
<keyword evidence="7" id="KW-1185">Reference proteome</keyword>
<dbReference type="InterPro" id="IPR017687">
    <property type="entry name" value="BamB"/>
</dbReference>
<dbReference type="NCBIfam" id="TIGR03300">
    <property type="entry name" value="assembly_YfgL"/>
    <property type="match status" value="1"/>
</dbReference>
<dbReference type="Gene3D" id="2.130.10.10">
    <property type="entry name" value="YVTN repeat-like/Quinoprotein amine dehydrogenase"/>
    <property type="match status" value="1"/>
</dbReference>
<evidence type="ECO:0000256" key="2">
    <source>
        <dbReference type="ARBA" id="ARBA00023136"/>
    </source>
</evidence>
<dbReference type="Pfam" id="PF13360">
    <property type="entry name" value="PQQ_2"/>
    <property type="match status" value="1"/>
</dbReference>
<feature type="chain" id="PRO_5044916829" description="Outer membrane protein assembly factor BamB" evidence="4">
    <location>
        <begin position="26"/>
        <end position="394"/>
    </location>
</feature>
<dbReference type="InterPro" id="IPR002372">
    <property type="entry name" value="PQQ_rpt_dom"/>
</dbReference>
<dbReference type="PANTHER" id="PTHR34512">
    <property type="entry name" value="CELL SURFACE PROTEIN"/>
    <property type="match status" value="1"/>
</dbReference>
<comment type="similarity">
    <text evidence="4">Belongs to the BamB family.</text>
</comment>